<comment type="caution">
    <text evidence="7">The sequence shown here is derived from an EMBL/GenBank/DDBJ whole genome shotgun (WGS) entry which is preliminary data.</text>
</comment>
<sequence>MGSQKNIKLLAWFNFFTDFKLYSAVAILYFTQVTGSLALGMSIFSIANIADAVFEVPTGILSDRVGRKNTIILGALAGILYSICFALGRSFWMLALGAVFQGLSLAFYSGNNDALLHDSLKESGNEKKYHAFLGKISALFQLGLALGAVIGSFLANNSFIIVMWISVIPQIMCFFISLLIVEPHIHLEKSTNIYAHMKEALLLFKTNKKLRLVSVAGMIGSSVGEATFQMQAAFYQLLWPIWAIGLAKMASYLGATISFYFSGPLIDKYKEIKTILIGNLYSRVVNSIAVLFPTQLSPIMLSSSSIFYGSLSVAKNSLLQKEFTPHQRATIASLNSLAESICFAFFAYFLGFIGDHIGPAKTLFIAQFLSLIGTYLYWRVFQHEKSAKALYNELT</sequence>
<evidence type="ECO:0000256" key="5">
    <source>
        <dbReference type="SAM" id="Phobius"/>
    </source>
</evidence>
<dbReference type="PANTHER" id="PTHR23530:SF1">
    <property type="entry name" value="PERMEASE, MAJOR FACILITATOR SUPERFAMILY-RELATED"/>
    <property type="match status" value="1"/>
</dbReference>
<protein>
    <recommendedName>
        <fullName evidence="6">Major facilitator superfamily (MFS) profile domain-containing protein</fullName>
    </recommendedName>
</protein>
<feature type="transmembrane region" description="Helical" evidence="5">
    <location>
        <begin position="299"/>
        <end position="319"/>
    </location>
</feature>
<evidence type="ECO:0000256" key="3">
    <source>
        <dbReference type="ARBA" id="ARBA00022989"/>
    </source>
</evidence>
<dbReference type="SUPFAM" id="SSF103473">
    <property type="entry name" value="MFS general substrate transporter"/>
    <property type="match status" value="1"/>
</dbReference>
<evidence type="ECO:0000256" key="2">
    <source>
        <dbReference type="ARBA" id="ARBA00022692"/>
    </source>
</evidence>
<reference evidence="8" key="1">
    <citation type="submission" date="2017-09" db="EMBL/GenBank/DDBJ databases">
        <title>Depth-based differentiation of microbial function through sediment-hosted aquifers and enrichment of novel symbionts in the deep terrestrial subsurface.</title>
        <authorList>
            <person name="Probst A.J."/>
            <person name="Ladd B."/>
            <person name="Jarett J.K."/>
            <person name="Geller-Mcgrath D.E."/>
            <person name="Sieber C.M.K."/>
            <person name="Emerson J.B."/>
            <person name="Anantharaman K."/>
            <person name="Thomas B.C."/>
            <person name="Malmstrom R."/>
            <person name="Stieglmeier M."/>
            <person name="Klingl A."/>
            <person name="Woyke T."/>
            <person name="Ryan C.M."/>
            <person name="Banfield J.F."/>
        </authorList>
    </citation>
    <scope>NUCLEOTIDE SEQUENCE [LARGE SCALE GENOMIC DNA]</scope>
</reference>
<evidence type="ECO:0000313" key="7">
    <source>
        <dbReference type="EMBL" id="PIX68759.1"/>
    </source>
</evidence>
<dbReference type="PROSITE" id="PS50850">
    <property type="entry name" value="MFS"/>
    <property type="match status" value="1"/>
</dbReference>
<dbReference type="Pfam" id="PF07690">
    <property type="entry name" value="MFS_1"/>
    <property type="match status" value="1"/>
</dbReference>
<proteinExistence type="predicted"/>
<feature type="transmembrane region" description="Helical" evidence="5">
    <location>
        <begin position="132"/>
        <end position="155"/>
    </location>
</feature>
<feature type="domain" description="Major facilitator superfamily (MFS) profile" evidence="6">
    <location>
        <begin position="4"/>
        <end position="385"/>
    </location>
</feature>
<dbReference type="PROSITE" id="PS00216">
    <property type="entry name" value="SUGAR_TRANSPORT_1"/>
    <property type="match status" value="1"/>
</dbReference>
<dbReference type="AlphaFoldDB" id="A0A2M7LL42"/>
<feature type="transmembrane region" description="Helical" evidence="5">
    <location>
        <begin position="70"/>
        <end position="88"/>
    </location>
</feature>
<dbReference type="Proteomes" id="UP000228500">
    <property type="component" value="Unassembled WGS sequence"/>
</dbReference>
<gene>
    <name evidence="7" type="ORF">COZ40_01570</name>
</gene>
<dbReference type="GO" id="GO:0016020">
    <property type="term" value="C:membrane"/>
    <property type="evidence" value="ECO:0007669"/>
    <property type="project" value="UniProtKB-SubCell"/>
</dbReference>
<evidence type="ECO:0000256" key="4">
    <source>
        <dbReference type="ARBA" id="ARBA00023136"/>
    </source>
</evidence>
<evidence type="ECO:0000313" key="8">
    <source>
        <dbReference type="Proteomes" id="UP000228500"/>
    </source>
</evidence>
<evidence type="ECO:0000256" key="1">
    <source>
        <dbReference type="ARBA" id="ARBA00004141"/>
    </source>
</evidence>
<evidence type="ECO:0000259" key="6">
    <source>
        <dbReference type="PROSITE" id="PS50850"/>
    </source>
</evidence>
<feature type="transmembrane region" description="Helical" evidence="5">
    <location>
        <begin position="331"/>
        <end position="354"/>
    </location>
</feature>
<accession>A0A2M7LL42</accession>
<dbReference type="InterPro" id="IPR053160">
    <property type="entry name" value="MFS_DHA3_Transporter"/>
</dbReference>
<organism evidence="7 8">
    <name type="scientific">Candidatus Roizmanbacteria bacterium CG_4_10_14_3_um_filter_39_13</name>
    <dbReference type="NCBI Taxonomy" id="1974831"/>
    <lineage>
        <taxon>Bacteria</taxon>
        <taxon>Candidatus Roizmaniibacteriota</taxon>
    </lineage>
</organism>
<dbReference type="InterPro" id="IPR020846">
    <property type="entry name" value="MFS_dom"/>
</dbReference>
<feature type="transmembrane region" description="Helical" evidence="5">
    <location>
        <begin position="360"/>
        <end position="378"/>
    </location>
</feature>
<dbReference type="InterPro" id="IPR005829">
    <property type="entry name" value="Sugar_transporter_CS"/>
</dbReference>
<feature type="transmembrane region" description="Helical" evidence="5">
    <location>
        <begin position="161"/>
        <end position="181"/>
    </location>
</feature>
<keyword evidence="2 5" id="KW-0812">Transmembrane</keyword>
<dbReference type="InterPro" id="IPR011701">
    <property type="entry name" value="MFS"/>
</dbReference>
<comment type="subcellular location">
    <subcellularLocation>
        <location evidence="1">Membrane</location>
        <topology evidence="1">Multi-pass membrane protein</topology>
    </subcellularLocation>
</comment>
<dbReference type="Gene3D" id="1.20.1250.20">
    <property type="entry name" value="MFS general substrate transporter like domains"/>
    <property type="match status" value="1"/>
</dbReference>
<dbReference type="InterPro" id="IPR036259">
    <property type="entry name" value="MFS_trans_sf"/>
</dbReference>
<dbReference type="EMBL" id="PFJH01000067">
    <property type="protein sequence ID" value="PIX68759.1"/>
    <property type="molecule type" value="Genomic_DNA"/>
</dbReference>
<keyword evidence="4 5" id="KW-0472">Membrane</keyword>
<feature type="transmembrane region" description="Helical" evidence="5">
    <location>
        <begin position="241"/>
        <end position="262"/>
    </location>
</feature>
<dbReference type="PANTHER" id="PTHR23530">
    <property type="entry name" value="TRANSPORT PROTEIN-RELATED"/>
    <property type="match status" value="1"/>
</dbReference>
<keyword evidence="3 5" id="KW-1133">Transmembrane helix</keyword>
<dbReference type="GO" id="GO:0022857">
    <property type="term" value="F:transmembrane transporter activity"/>
    <property type="evidence" value="ECO:0007669"/>
    <property type="project" value="InterPro"/>
</dbReference>
<name>A0A2M7LL42_9BACT</name>